<dbReference type="Gene3D" id="1.25.40.590">
    <property type="entry name" value="Type IV / VI secretion system, DotU"/>
    <property type="match status" value="1"/>
</dbReference>
<dbReference type="Pfam" id="PF09850">
    <property type="entry name" value="DotU"/>
    <property type="match status" value="1"/>
</dbReference>
<comment type="caution">
    <text evidence="4">The sequence shown here is derived from an EMBL/GenBank/DDBJ whole genome shotgun (WGS) entry which is preliminary data.</text>
</comment>
<feature type="region of interest" description="Disordered" evidence="2">
    <location>
        <begin position="1"/>
        <end position="58"/>
    </location>
</feature>
<dbReference type="Pfam" id="PF00691">
    <property type="entry name" value="OmpA"/>
    <property type="match status" value="1"/>
</dbReference>
<dbReference type="InterPro" id="IPR036737">
    <property type="entry name" value="OmpA-like_sf"/>
</dbReference>
<dbReference type="Gene3D" id="3.30.1330.60">
    <property type="entry name" value="OmpA-like domain"/>
    <property type="match status" value="1"/>
</dbReference>
<dbReference type="PROSITE" id="PS51123">
    <property type="entry name" value="OMPA_2"/>
    <property type="match status" value="1"/>
</dbReference>
<dbReference type="EMBL" id="JAEUXJ010000017">
    <property type="protein sequence ID" value="MBL6458658.1"/>
    <property type="molecule type" value="Genomic_DNA"/>
</dbReference>
<feature type="domain" description="OmpA-like" evidence="3">
    <location>
        <begin position="340"/>
        <end position="456"/>
    </location>
</feature>
<evidence type="ECO:0000313" key="5">
    <source>
        <dbReference type="Proteomes" id="UP000606490"/>
    </source>
</evidence>
<feature type="compositionally biased region" description="Low complexity" evidence="2">
    <location>
        <begin position="20"/>
        <end position="30"/>
    </location>
</feature>
<gene>
    <name evidence="4" type="primary">icmH</name>
    <name evidence="4" type="ORF">JMJ55_25290</name>
</gene>
<dbReference type="PANTHER" id="PTHR38033:SF1">
    <property type="entry name" value="DOTU FAMILY TYPE IV_VI SECRETION SYSTEM PROTEIN"/>
    <property type="match status" value="1"/>
</dbReference>
<keyword evidence="5" id="KW-1185">Reference proteome</keyword>
<dbReference type="SUPFAM" id="SSF103088">
    <property type="entry name" value="OmpA-like"/>
    <property type="match status" value="1"/>
</dbReference>
<evidence type="ECO:0000259" key="3">
    <source>
        <dbReference type="PROSITE" id="PS51123"/>
    </source>
</evidence>
<dbReference type="Proteomes" id="UP000606490">
    <property type="component" value="Unassembled WGS sequence"/>
</dbReference>
<evidence type="ECO:0000256" key="1">
    <source>
        <dbReference type="PROSITE-ProRule" id="PRU00473"/>
    </source>
</evidence>
<reference evidence="4 5" key="1">
    <citation type="submission" date="2021-01" db="EMBL/GenBank/DDBJ databases">
        <title>Belnapia mucosa sp. nov. and Belnapia arida sp. nov., isolated from the Tabernas Desert (Almeria, Spain).</title>
        <authorList>
            <person name="Molina-Menor E."/>
            <person name="Vidal-Verdu A."/>
            <person name="Calonge A."/>
            <person name="Satari L."/>
            <person name="Pereto Magraner J."/>
            <person name="Porcar Miralles M."/>
        </authorList>
    </citation>
    <scope>NUCLEOTIDE SEQUENCE [LARGE SCALE GENOMIC DNA]</scope>
    <source>
        <strain evidence="4 5">T6</strain>
    </source>
</reference>
<dbReference type="CDD" id="cd07185">
    <property type="entry name" value="OmpA_C-like"/>
    <property type="match status" value="1"/>
</dbReference>
<dbReference type="NCBIfam" id="NF038228">
    <property type="entry name" value="IcmH_DotU_IVB"/>
    <property type="match status" value="1"/>
</dbReference>
<organism evidence="4 5">
    <name type="scientific">Belnapia mucosa</name>
    <dbReference type="NCBI Taxonomy" id="2804532"/>
    <lineage>
        <taxon>Bacteria</taxon>
        <taxon>Pseudomonadati</taxon>
        <taxon>Pseudomonadota</taxon>
        <taxon>Alphaproteobacteria</taxon>
        <taxon>Acetobacterales</taxon>
        <taxon>Roseomonadaceae</taxon>
        <taxon>Belnapia</taxon>
    </lineage>
</organism>
<dbReference type="NCBIfam" id="TIGR03349">
    <property type="entry name" value="IV_VI_DotU"/>
    <property type="match status" value="1"/>
</dbReference>
<proteinExistence type="predicted"/>
<dbReference type="InterPro" id="IPR017732">
    <property type="entry name" value="T4/T6SS_DotU"/>
</dbReference>
<keyword evidence="1" id="KW-0472">Membrane</keyword>
<dbReference type="PANTHER" id="PTHR38033">
    <property type="entry name" value="MEMBRANE PROTEIN-RELATED"/>
    <property type="match status" value="1"/>
</dbReference>
<sequence>MDGSSDPFGPMDADTTWLTRPMPGGRAAPAQAPPAPPDRPREPTPPRPPHRAGSVAAILGTPGRGPLVECAFGLLSVVPLLRAHTPPAPPAQIRVQLEEELRVFADRAQSRGVEQRQVALGHYALCALLDDAVLNTPWGAHGTWRSSSLAGALHHDAAAGEHFFGYLEQARRHPERSRPVLELMGACLALGFQGRYRIAPQRRLPALQQIRRDVLATLRRLDGAGEGEDLSPHWRGAALAPGPAARRIPLWVSATGALTLLGLAYAALLLGLGAAGERLDAAIAALPPASPVAILRSAAAETPALTPVPVPADSGLEAGIRACLAKSGYDEPGAVGGLPEGLRLRLPDAGLFASGSAELRPTVQPLLLCLAESLKGAEGRVAILGHTDDRPMRTPRFPNNWELSLARAEAVAAVLRPMLGGERLRVFGRADTEPVAPNYTEAGRSRNRRVEVLLLR</sequence>
<evidence type="ECO:0000313" key="4">
    <source>
        <dbReference type="EMBL" id="MBL6458658.1"/>
    </source>
</evidence>
<name>A0ABS1VAH8_9PROT</name>
<dbReference type="InterPro" id="IPR006665">
    <property type="entry name" value="OmpA-like"/>
</dbReference>
<dbReference type="InterPro" id="IPR038522">
    <property type="entry name" value="T4/T6SS_DotU_sf"/>
</dbReference>
<evidence type="ECO:0000256" key="2">
    <source>
        <dbReference type="SAM" id="MobiDB-lite"/>
    </source>
</evidence>
<dbReference type="RefSeq" id="WP_202828400.1">
    <property type="nucleotide sequence ID" value="NZ_JAEUXJ010000017.1"/>
</dbReference>
<accession>A0ABS1VAH8</accession>
<protein>
    <submittedName>
        <fullName evidence="4">Type IVB secretion system protein IcmH/DotU</fullName>
    </submittedName>
</protein>